<feature type="signal peptide" evidence="3">
    <location>
        <begin position="1"/>
        <end position="19"/>
    </location>
</feature>
<feature type="compositionally biased region" description="Acidic residues" evidence="1">
    <location>
        <begin position="101"/>
        <end position="112"/>
    </location>
</feature>
<protein>
    <submittedName>
        <fullName evidence="4">Valine-trna ligase</fullName>
    </submittedName>
</protein>
<organism evidence="4 5">
    <name type="scientific">Favolaschia claudopus</name>
    <dbReference type="NCBI Taxonomy" id="2862362"/>
    <lineage>
        <taxon>Eukaryota</taxon>
        <taxon>Fungi</taxon>
        <taxon>Dikarya</taxon>
        <taxon>Basidiomycota</taxon>
        <taxon>Agaricomycotina</taxon>
        <taxon>Agaricomycetes</taxon>
        <taxon>Agaricomycetidae</taxon>
        <taxon>Agaricales</taxon>
        <taxon>Marasmiineae</taxon>
        <taxon>Mycenaceae</taxon>
        <taxon>Favolaschia</taxon>
    </lineage>
</organism>
<comment type="caution">
    <text evidence="4">The sequence shown here is derived from an EMBL/GenBank/DDBJ whole genome shotgun (WGS) entry which is preliminary data.</text>
</comment>
<reference evidence="4 5" key="1">
    <citation type="journal article" date="2024" name="J Genomics">
        <title>Draft genome sequencing and assembly of Favolaschia claudopus CIRM-BRFM 2984 isolated from oak limbs.</title>
        <authorList>
            <person name="Navarro D."/>
            <person name="Drula E."/>
            <person name="Chaduli D."/>
            <person name="Cazenave R."/>
            <person name="Ahrendt S."/>
            <person name="Wang J."/>
            <person name="Lipzen A."/>
            <person name="Daum C."/>
            <person name="Barry K."/>
            <person name="Grigoriev I.V."/>
            <person name="Favel A."/>
            <person name="Rosso M.N."/>
            <person name="Martin F."/>
        </authorList>
    </citation>
    <scope>NUCLEOTIDE SEQUENCE [LARGE SCALE GENOMIC DNA]</scope>
    <source>
        <strain evidence="4 5">CIRM-BRFM 2984</strain>
    </source>
</reference>
<dbReference type="EMBL" id="JAWWNJ010000019">
    <property type="protein sequence ID" value="KAK7035582.1"/>
    <property type="molecule type" value="Genomic_DNA"/>
</dbReference>
<feature type="region of interest" description="Disordered" evidence="1">
    <location>
        <begin position="262"/>
        <end position="299"/>
    </location>
</feature>
<feature type="chain" id="PRO_5043586734" evidence="3">
    <location>
        <begin position="20"/>
        <end position="524"/>
    </location>
</feature>
<proteinExistence type="predicted"/>
<keyword evidence="4" id="KW-0436">Ligase</keyword>
<dbReference type="AlphaFoldDB" id="A0AAW0C9A8"/>
<sequence>MSRHSALTLWFLLLCSAHGSLVNVTVEDSDPSIAYSPSSAWNSSTVVCSSCNDPPVRLASQETYHKGLHVVVLDKDDFSSPSALPSSTSPPAHSAAPSSPPDDDDEDDDDDKDNDHHDKDDDEHDNDTDTDEKKSGKNRRRRRDAFRLARLDTDDPGFVDQPVSAQFNFTGTAIYVFCIQPLGLSTSPTLPTTMNATFSVDGVQENPFFHGGSASASGFAYQSNVLSKQGLSDGPHRLKIDLAPNTVFILDYILVTQNAQDAPSGSAAADDTPTQTSSVVGVPSDLSTPSSGDEKSSNAGRASFAGAVAGSLGVLGILCFGTAFSIYRRRQLAARRERLERGNAPPTAPMSGPAPFVPRYFPGTVVPTTPPPYEPSDDASSSDSSHSSTLTAISQPLLATHPEQTYVDDPRPSIDAPPSFGVAITTPAVTLLSASDVVSPPPRPASWGPAPQPIPLPTIPPGIVFTTPEVTLISSSDAAAAAVPITPPPRPASWGPAPHAVPLPPSIAPQSRSPSIYSTEDDMV</sequence>
<feature type="region of interest" description="Disordered" evidence="1">
    <location>
        <begin position="364"/>
        <end position="390"/>
    </location>
</feature>
<evidence type="ECO:0000313" key="5">
    <source>
        <dbReference type="Proteomes" id="UP001362999"/>
    </source>
</evidence>
<dbReference type="GO" id="GO:0016874">
    <property type="term" value="F:ligase activity"/>
    <property type="evidence" value="ECO:0007669"/>
    <property type="project" value="UniProtKB-KW"/>
</dbReference>
<accession>A0AAW0C9A8</accession>
<evidence type="ECO:0000313" key="4">
    <source>
        <dbReference type="EMBL" id="KAK7035582.1"/>
    </source>
</evidence>
<feature type="region of interest" description="Disordered" evidence="1">
    <location>
        <begin position="79"/>
        <end position="141"/>
    </location>
</feature>
<feature type="compositionally biased region" description="Acidic residues" evidence="1">
    <location>
        <begin position="120"/>
        <end position="130"/>
    </location>
</feature>
<keyword evidence="2" id="KW-1133">Transmembrane helix</keyword>
<feature type="compositionally biased region" description="Polar residues" evidence="1">
    <location>
        <begin position="508"/>
        <end position="518"/>
    </location>
</feature>
<keyword evidence="2" id="KW-0472">Membrane</keyword>
<dbReference type="Gene3D" id="2.60.120.260">
    <property type="entry name" value="Galactose-binding domain-like"/>
    <property type="match status" value="1"/>
</dbReference>
<gene>
    <name evidence="4" type="ORF">R3P38DRAFT_2908284</name>
</gene>
<feature type="region of interest" description="Disordered" evidence="1">
    <location>
        <begin position="484"/>
        <end position="524"/>
    </location>
</feature>
<evidence type="ECO:0000256" key="2">
    <source>
        <dbReference type="SAM" id="Phobius"/>
    </source>
</evidence>
<dbReference type="Proteomes" id="UP001362999">
    <property type="component" value="Unassembled WGS sequence"/>
</dbReference>
<evidence type="ECO:0000256" key="3">
    <source>
        <dbReference type="SAM" id="SignalP"/>
    </source>
</evidence>
<keyword evidence="3" id="KW-0732">Signal</keyword>
<feature type="transmembrane region" description="Helical" evidence="2">
    <location>
        <begin position="304"/>
        <end position="327"/>
    </location>
</feature>
<feature type="compositionally biased region" description="Low complexity" evidence="1">
    <location>
        <begin position="79"/>
        <end position="97"/>
    </location>
</feature>
<feature type="compositionally biased region" description="Low complexity" evidence="1">
    <location>
        <begin position="378"/>
        <end position="388"/>
    </location>
</feature>
<name>A0AAW0C9A8_9AGAR</name>
<keyword evidence="2" id="KW-0812">Transmembrane</keyword>
<keyword evidence="5" id="KW-1185">Reference proteome</keyword>
<evidence type="ECO:0000256" key="1">
    <source>
        <dbReference type="SAM" id="MobiDB-lite"/>
    </source>
</evidence>
<feature type="compositionally biased region" description="Polar residues" evidence="1">
    <location>
        <begin position="272"/>
        <end position="291"/>
    </location>
</feature>